<evidence type="ECO:0000259" key="12">
    <source>
        <dbReference type="Pfam" id="PF00082"/>
    </source>
</evidence>
<dbReference type="GO" id="GO:0048731">
    <property type="term" value="P:system development"/>
    <property type="evidence" value="ECO:0007669"/>
    <property type="project" value="UniProtKB-ARBA"/>
</dbReference>
<evidence type="ECO:0000259" key="15">
    <source>
        <dbReference type="Pfam" id="PF17766"/>
    </source>
</evidence>
<keyword evidence="6 10" id="KW-0378">Hydrolase</keyword>
<dbReference type="Gene3D" id="3.30.70.80">
    <property type="entry name" value="Peptidase S8 propeptide/proteinase inhibitor I9"/>
    <property type="match status" value="1"/>
</dbReference>
<feature type="active site" description="Charge relay system" evidence="9 10">
    <location>
        <position position="268"/>
    </location>
</feature>
<protein>
    <recommendedName>
        <fullName evidence="18">Subtilisin-like protease SBT1.7</fullName>
    </recommendedName>
</protein>
<dbReference type="InterPro" id="IPR045051">
    <property type="entry name" value="SBT"/>
</dbReference>
<dbReference type="PROSITE" id="PS51892">
    <property type="entry name" value="SUBTILASE"/>
    <property type="match status" value="1"/>
</dbReference>
<dbReference type="SUPFAM" id="SSF52025">
    <property type="entry name" value="PA domain"/>
    <property type="match status" value="1"/>
</dbReference>
<feature type="region of interest" description="Disordered" evidence="11">
    <location>
        <begin position="254"/>
        <end position="279"/>
    </location>
</feature>
<keyword evidence="7 10" id="KW-0720">Serine protease</keyword>
<dbReference type="Pfam" id="PF05922">
    <property type="entry name" value="Inhibitor_I9"/>
    <property type="match status" value="1"/>
</dbReference>
<feature type="domain" description="Subtilisin-like protease fibronectin type-III" evidence="15">
    <location>
        <begin position="713"/>
        <end position="810"/>
    </location>
</feature>
<evidence type="ECO:0000256" key="2">
    <source>
        <dbReference type="ARBA" id="ARBA00011073"/>
    </source>
</evidence>
<dbReference type="InterPro" id="IPR037045">
    <property type="entry name" value="S8pro/Inhibitor_I9_sf"/>
</dbReference>
<proteinExistence type="inferred from homology"/>
<comment type="subcellular location">
    <subcellularLocation>
        <location evidence="1">Secreted</location>
    </subcellularLocation>
</comment>
<evidence type="ECO:0000256" key="8">
    <source>
        <dbReference type="ARBA" id="ARBA00023180"/>
    </source>
</evidence>
<feature type="domain" description="Inhibitor I9" evidence="14">
    <location>
        <begin position="87"/>
        <end position="163"/>
    </location>
</feature>
<accession>A0A328D6H5</accession>
<keyword evidence="5" id="KW-0732">Signal</keyword>
<dbReference type="CDD" id="cd04852">
    <property type="entry name" value="Peptidases_S8_3"/>
    <property type="match status" value="1"/>
</dbReference>
<sequence length="813" mass="87165">MNHFPSTYGYPFEGNYPHFQPTPLLGYFLNLYNQPINPLSWHAKSIKMSQRTNKMFKSIVIMAIILIMTPSKLYHASPMPARATKQTFIVHMAKLQMPPGFNNHHRNWYESALKSVSESEEMIYVYETAAHGFSARLTVDEALFLENQAGVLSVRPERKYVLHTTRTPLFLGLESDYLLPGLVADESGIVIGVIDTGVWPESRSFKDDGLGPVPSSWKGACETGTNFTALNCNRKLVGARYFLKGYEAEKGPVNESLEYRSPRDDNGHGTHTASTAGGSQVPGANLLGYAKGTARGMATNARVAAYKACWKGGCLDSDVLAAMDAAIGDGVDVLSLSLSDYYDDYFSDSVAVGALAAAEKGILVSCSVGNSGPDAYSVTNVAPWIVSVGAGTLDRTFPAPVRLGNGIKLPGVSLYRGVPLPAKALPFVYGGNVSVRSDGNLCLNGSLDPEKVKGKIVLCERGTNSRVRKGLVVKAAGGVGMVLVNTAQVGDELVADAHILPATHVSKKTGDAVKAYLFSNPNATTAISFLGTKVGIKPSPVVAAFSSRGPNPLTPEILKPDFIAPGVNILAGWTGARGPTGFPEDNRRVEFNMESGTSMSCPHVSGVAALVKAEHPDWSPAAVRSALMTTAYSAYMSGDQLIDAATGEPSTPFDYGSGHIDPISAFDPGLVYDIKPDDYLDFICALNYTPSQILILARKNFSCDPNRTYSVTDLNYPSFAVVFSGGKSLINYTRTLTNVGESGTYEVYVSSHDGVEILVEPQTLSFTDVGETQSYRVTFTATTMEASGTNMFGRIEWSEGVHVVGSQVAITWS</sequence>
<dbReference type="GO" id="GO:0006508">
    <property type="term" value="P:proteolysis"/>
    <property type="evidence" value="ECO:0007669"/>
    <property type="project" value="UniProtKB-KW"/>
</dbReference>
<keyword evidence="4 10" id="KW-0645">Protease</keyword>
<evidence type="ECO:0000256" key="7">
    <source>
        <dbReference type="ARBA" id="ARBA00022825"/>
    </source>
</evidence>
<dbReference type="Gene3D" id="3.50.30.30">
    <property type="match status" value="1"/>
</dbReference>
<evidence type="ECO:0000256" key="10">
    <source>
        <dbReference type="PROSITE-ProRule" id="PRU01240"/>
    </source>
</evidence>
<dbReference type="GO" id="GO:0004252">
    <property type="term" value="F:serine-type endopeptidase activity"/>
    <property type="evidence" value="ECO:0007669"/>
    <property type="project" value="UniProtKB-UniRule"/>
</dbReference>
<evidence type="ECO:0000259" key="14">
    <source>
        <dbReference type="Pfam" id="PF05922"/>
    </source>
</evidence>
<feature type="domain" description="Peptidase S8/S53" evidence="12">
    <location>
        <begin position="187"/>
        <end position="658"/>
    </location>
</feature>
<dbReference type="InterPro" id="IPR036852">
    <property type="entry name" value="Peptidase_S8/S53_dom_sf"/>
</dbReference>
<comment type="caution">
    <text evidence="16">The sequence shown here is derived from an EMBL/GenBank/DDBJ whole genome shotgun (WGS) entry which is preliminary data.</text>
</comment>
<evidence type="ECO:0000256" key="1">
    <source>
        <dbReference type="ARBA" id="ARBA00004613"/>
    </source>
</evidence>
<dbReference type="InterPro" id="IPR000209">
    <property type="entry name" value="Peptidase_S8/S53_dom"/>
</dbReference>
<dbReference type="AlphaFoldDB" id="A0A328D6H5"/>
<dbReference type="InterPro" id="IPR010259">
    <property type="entry name" value="S8pro/Inhibitor_I9"/>
</dbReference>
<keyword evidence="3" id="KW-0964">Secreted</keyword>
<dbReference type="InterPro" id="IPR041469">
    <property type="entry name" value="Subtilisin-like_FN3"/>
</dbReference>
<feature type="active site" description="Charge relay system" evidence="9 10">
    <location>
        <position position="598"/>
    </location>
</feature>
<dbReference type="EMBL" id="NQVE01000192">
    <property type="protein sequence ID" value="RAL40740.1"/>
    <property type="molecule type" value="Genomic_DNA"/>
</dbReference>
<evidence type="ECO:0000256" key="5">
    <source>
        <dbReference type="ARBA" id="ARBA00022729"/>
    </source>
</evidence>
<gene>
    <name evidence="16" type="ORF">DM860_008438</name>
</gene>
<evidence type="ECO:0000313" key="17">
    <source>
        <dbReference type="Proteomes" id="UP000249390"/>
    </source>
</evidence>
<dbReference type="Pfam" id="PF17766">
    <property type="entry name" value="fn3_6"/>
    <property type="match status" value="1"/>
</dbReference>
<evidence type="ECO:0000256" key="3">
    <source>
        <dbReference type="ARBA" id="ARBA00022525"/>
    </source>
</evidence>
<dbReference type="FunFam" id="3.40.50.200:FF:000006">
    <property type="entry name" value="Subtilisin-like protease SBT1.5"/>
    <property type="match status" value="1"/>
</dbReference>
<dbReference type="PROSITE" id="PS00138">
    <property type="entry name" value="SUBTILASE_SER"/>
    <property type="match status" value="1"/>
</dbReference>
<evidence type="ECO:0000256" key="9">
    <source>
        <dbReference type="PIRSR" id="PIRSR615500-1"/>
    </source>
</evidence>
<dbReference type="InterPro" id="IPR015500">
    <property type="entry name" value="Peptidase_S8_subtilisin-rel"/>
</dbReference>
<comment type="similarity">
    <text evidence="2 10">Belongs to the peptidase S8 family.</text>
</comment>
<evidence type="ECO:0000259" key="13">
    <source>
        <dbReference type="Pfam" id="PF02225"/>
    </source>
</evidence>
<name>A0A328D6H5_9ASTE</name>
<dbReference type="SUPFAM" id="SSF52743">
    <property type="entry name" value="Subtilisin-like"/>
    <property type="match status" value="1"/>
</dbReference>
<dbReference type="GO" id="GO:0005576">
    <property type="term" value="C:extracellular region"/>
    <property type="evidence" value="ECO:0007669"/>
    <property type="project" value="UniProtKB-SubCell"/>
</dbReference>
<dbReference type="Pfam" id="PF02225">
    <property type="entry name" value="PA"/>
    <property type="match status" value="1"/>
</dbReference>
<dbReference type="InterPro" id="IPR034197">
    <property type="entry name" value="Peptidases_S8_3"/>
</dbReference>
<organism evidence="16 17">
    <name type="scientific">Cuscuta australis</name>
    <dbReference type="NCBI Taxonomy" id="267555"/>
    <lineage>
        <taxon>Eukaryota</taxon>
        <taxon>Viridiplantae</taxon>
        <taxon>Streptophyta</taxon>
        <taxon>Embryophyta</taxon>
        <taxon>Tracheophyta</taxon>
        <taxon>Spermatophyta</taxon>
        <taxon>Magnoliopsida</taxon>
        <taxon>eudicotyledons</taxon>
        <taxon>Gunneridae</taxon>
        <taxon>Pentapetalae</taxon>
        <taxon>asterids</taxon>
        <taxon>lamiids</taxon>
        <taxon>Solanales</taxon>
        <taxon>Convolvulaceae</taxon>
        <taxon>Cuscuteae</taxon>
        <taxon>Cuscuta</taxon>
        <taxon>Cuscuta subgen. Grammica</taxon>
        <taxon>Cuscuta sect. Cleistogrammica</taxon>
    </lineage>
</organism>
<evidence type="ECO:0000313" key="16">
    <source>
        <dbReference type="EMBL" id="RAL40740.1"/>
    </source>
</evidence>
<dbReference type="Proteomes" id="UP000249390">
    <property type="component" value="Unassembled WGS sequence"/>
</dbReference>
<feature type="compositionally biased region" description="Basic and acidic residues" evidence="11">
    <location>
        <begin position="254"/>
        <end position="268"/>
    </location>
</feature>
<evidence type="ECO:0008006" key="18">
    <source>
        <dbReference type="Google" id="ProtNLM"/>
    </source>
</evidence>
<evidence type="ECO:0000256" key="6">
    <source>
        <dbReference type="ARBA" id="ARBA00022801"/>
    </source>
</evidence>
<keyword evidence="17" id="KW-1185">Reference proteome</keyword>
<keyword evidence="8" id="KW-0325">Glycoprotein</keyword>
<dbReference type="PANTHER" id="PTHR10795">
    <property type="entry name" value="PROPROTEIN CONVERTASE SUBTILISIN/KEXIN"/>
    <property type="match status" value="1"/>
</dbReference>
<reference evidence="16 17" key="1">
    <citation type="submission" date="2018-06" db="EMBL/GenBank/DDBJ databases">
        <title>The Genome of Cuscuta australis (Dodder) Provides Insight into the Evolution of Plant Parasitism.</title>
        <authorList>
            <person name="Liu H."/>
        </authorList>
    </citation>
    <scope>NUCLEOTIDE SEQUENCE [LARGE SCALE GENOMIC DNA]</scope>
    <source>
        <strain evidence="17">cv. Yunnan</strain>
        <tissue evidence="16">Vines</tissue>
    </source>
</reference>
<dbReference type="PRINTS" id="PR00723">
    <property type="entry name" value="SUBTILISIN"/>
</dbReference>
<dbReference type="InterPro" id="IPR003137">
    <property type="entry name" value="PA_domain"/>
</dbReference>
<dbReference type="InterPro" id="IPR046450">
    <property type="entry name" value="PA_dom_sf"/>
</dbReference>
<evidence type="ECO:0000256" key="4">
    <source>
        <dbReference type="ARBA" id="ARBA00022670"/>
    </source>
</evidence>
<feature type="active site" description="Charge relay system" evidence="9 10">
    <location>
        <position position="195"/>
    </location>
</feature>
<dbReference type="Pfam" id="PF00082">
    <property type="entry name" value="Peptidase_S8"/>
    <property type="match status" value="1"/>
</dbReference>
<feature type="domain" description="PA" evidence="13">
    <location>
        <begin position="438"/>
        <end position="512"/>
    </location>
</feature>
<dbReference type="Gene3D" id="2.60.40.2310">
    <property type="match status" value="1"/>
</dbReference>
<dbReference type="FunFam" id="3.50.30.30:FF:000005">
    <property type="entry name" value="subtilisin-like protease SBT1.5"/>
    <property type="match status" value="1"/>
</dbReference>
<evidence type="ECO:0000256" key="11">
    <source>
        <dbReference type="SAM" id="MobiDB-lite"/>
    </source>
</evidence>
<dbReference type="FunFam" id="3.30.70.80:FF:000003">
    <property type="entry name" value="Subtilisin-like protease SBT1.9"/>
    <property type="match status" value="1"/>
</dbReference>
<dbReference type="CDD" id="cd02120">
    <property type="entry name" value="PA_subtilisin_like"/>
    <property type="match status" value="1"/>
</dbReference>
<dbReference type="Gene3D" id="3.40.50.200">
    <property type="entry name" value="Peptidase S8/S53 domain"/>
    <property type="match status" value="1"/>
</dbReference>
<dbReference type="InterPro" id="IPR023828">
    <property type="entry name" value="Peptidase_S8_Ser-AS"/>
</dbReference>
<feature type="compositionally biased region" description="Low complexity" evidence="11">
    <location>
        <begin position="269"/>
        <end position="279"/>
    </location>
</feature>